<dbReference type="SUPFAM" id="SSF52821">
    <property type="entry name" value="Rhodanese/Cell cycle control phosphatase"/>
    <property type="match status" value="2"/>
</dbReference>
<dbReference type="AlphaFoldDB" id="A0A6N4UQZ0"/>
<dbReference type="KEGG" id="malv:MALV_11990"/>
<accession>A0A6N4UQZ0</accession>
<dbReference type="GO" id="GO:0050313">
    <property type="term" value="F:sulfur dioxygenase activity"/>
    <property type="evidence" value="ECO:0007669"/>
    <property type="project" value="InterPro"/>
</dbReference>
<dbReference type="InterPro" id="IPR001279">
    <property type="entry name" value="Metallo-B-lactamas"/>
</dbReference>
<dbReference type="InterPro" id="IPR044528">
    <property type="entry name" value="POD-like_MBL-fold"/>
</dbReference>
<dbReference type="Gene3D" id="3.60.15.10">
    <property type="entry name" value="Ribonuclease Z/Hydroxyacylglutathione hydrolase-like"/>
    <property type="match status" value="1"/>
</dbReference>
<dbReference type="Proteomes" id="UP000466906">
    <property type="component" value="Chromosome"/>
</dbReference>
<dbReference type="SMART" id="SM00450">
    <property type="entry name" value="RHOD"/>
    <property type="match status" value="1"/>
</dbReference>
<dbReference type="Pfam" id="PF00753">
    <property type="entry name" value="Lactamase_B"/>
    <property type="match status" value="1"/>
</dbReference>
<dbReference type="RefSeq" id="WP_163661961.1">
    <property type="nucleotide sequence ID" value="NZ_AP022565.1"/>
</dbReference>
<keyword evidence="4" id="KW-1185">Reference proteome</keyword>
<evidence type="ECO:0000256" key="1">
    <source>
        <dbReference type="ARBA" id="ARBA00022723"/>
    </source>
</evidence>
<dbReference type="PANTHER" id="PTHR43084:SF1">
    <property type="entry name" value="PERSULFIDE DIOXYGENASE ETHE1, MITOCHONDRIAL"/>
    <property type="match status" value="1"/>
</dbReference>
<organism evidence="3 4">
    <name type="scientific">Mycolicibacterium alvei</name>
    <dbReference type="NCBI Taxonomy" id="67081"/>
    <lineage>
        <taxon>Bacteria</taxon>
        <taxon>Bacillati</taxon>
        <taxon>Actinomycetota</taxon>
        <taxon>Actinomycetes</taxon>
        <taxon>Mycobacteriales</taxon>
        <taxon>Mycobacteriaceae</taxon>
        <taxon>Mycolicibacterium</taxon>
    </lineage>
</organism>
<dbReference type="PANTHER" id="PTHR43084">
    <property type="entry name" value="PERSULFIDE DIOXYGENASE ETHE1"/>
    <property type="match status" value="1"/>
</dbReference>
<dbReference type="InterPro" id="IPR051682">
    <property type="entry name" value="Mito_Persulfide_Diox"/>
</dbReference>
<feature type="domain" description="Rhodanese" evidence="2">
    <location>
        <begin position="267"/>
        <end position="293"/>
    </location>
</feature>
<proteinExistence type="predicted"/>
<name>A0A6N4UQZ0_9MYCO</name>
<dbReference type="GO" id="GO:0070813">
    <property type="term" value="P:hydrogen sulfide metabolic process"/>
    <property type="evidence" value="ECO:0007669"/>
    <property type="project" value="TreeGrafter"/>
</dbReference>
<dbReference type="InterPro" id="IPR036873">
    <property type="entry name" value="Rhodanese-like_dom_sf"/>
</dbReference>
<dbReference type="Pfam" id="PF00581">
    <property type="entry name" value="Rhodanese"/>
    <property type="match status" value="1"/>
</dbReference>
<sequence length="460" mass="48946">MILEQYYIECLSHASYLIGDPTSGRAIVVDPRRDITEYLADADRFGLTIEGVINTHFHADFVSGHLELVEATGAWIGFGEAAETDYPIRRLAAGERISLGTVELEILATPGHTWESISVLVRERPGATPTAVLTGDSMFIGDVGRPDLVNLGNGSTSDLARAMYHTVHDTLLTLPDEVAVMPAHGAGSSCGKNLSTELTSTIGEQRRTNPSVQPMSEADFVELITNGQPAAPSYFSVNAAMNKRQHPLLDQSRSIPEFSPAQVREALAAGIRVVDARSVDDFSAAHLGGSVNVGFDGRFAETGGMVAEVGEQIVLIAYPGEEQEAALRLARIGSDNAIGYLNVAADGTFPAELSDLVVAAPRVGIAELDRMLDQHEVTLIDIRNPGERESGVIPGSLPIPLAQLRTRFADIPTDKPIVLHCAGGWRSSVAASLLRAEGFAGAADLVGGYNAWAEAHVHAN</sequence>
<dbReference type="CDD" id="cd00158">
    <property type="entry name" value="RHOD"/>
    <property type="match status" value="1"/>
</dbReference>
<evidence type="ECO:0000259" key="2">
    <source>
        <dbReference type="PROSITE" id="PS50206"/>
    </source>
</evidence>
<dbReference type="GO" id="GO:0016787">
    <property type="term" value="F:hydrolase activity"/>
    <property type="evidence" value="ECO:0007669"/>
    <property type="project" value="UniProtKB-KW"/>
</dbReference>
<dbReference type="SUPFAM" id="SSF56281">
    <property type="entry name" value="Metallo-hydrolase/oxidoreductase"/>
    <property type="match status" value="1"/>
</dbReference>
<evidence type="ECO:0000313" key="3">
    <source>
        <dbReference type="EMBL" id="BBX26074.1"/>
    </source>
</evidence>
<dbReference type="InterPro" id="IPR036866">
    <property type="entry name" value="RibonucZ/Hydroxyglut_hydro"/>
</dbReference>
<dbReference type="GO" id="GO:0046872">
    <property type="term" value="F:metal ion binding"/>
    <property type="evidence" value="ECO:0007669"/>
    <property type="project" value="UniProtKB-KW"/>
</dbReference>
<dbReference type="EMBL" id="AP022565">
    <property type="protein sequence ID" value="BBX26074.1"/>
    <property type="molecule type" value="Genomic_DNA"/>
</dbReference>
<gene>
    <name evidence="3" type="ORF">MALV_11990</name>
</gene>
<dbReference type="InterPro" id="IPR001763">
    <property type="entry name" value="Rhodanese-like_dom"/>
</dbReference>
<dbReference type="CDD" id="cd07724">
    <property type="entry name" value="POD-like_MBL-fold"/>
    <property type="match status" value="1"/>
</dbReference>
<reference evidence="3 4" key="1">
    <citation type="journal article" date="2019" name="Emerg. Microbes Infect.">
        <title>Comprehensive subspecies identification of 175 nontuberculous mycobacteria species based on 7547 genomic profiles.</title>
        <authorList>
            <person name="Matsumoto Y."/>
            <person name="Kinjo T."/>
            <person name="Motooka D."/>
            <person name="Nabeya D."/>
            <person name="Jung N."/>
            <person name="Uechi K."/>
            <person name="Horii T."/>
            <person name="Iida T."/>
            <person name="Fujita J."/>
            <person name="Nakamura S."/>
        </authorList>
    </citation>
    <scope>NUCLEOTIDE SEQUENCE [LARGE SCALE GENOMIC DNA]</scope>
    <source>
        <strain evidence="3 4">JCM 12272</strain>
    </source>
</reference>
<keyword evidence="1" id="KW-0479">Metal-binding</keyword>
<feature type="domain" description="Rhodanese" evidence="2">
    <location>
        <begin position="373"/>
        <end position="457"/>
    </location>
</feature>
<evidence type="ECO:0000313" key="4">
    <source>
        <dbReference type="Proteomes" id="UP000466906"/>
    </source>
</evidence>
<protein>
    <submittedName>
        <fullName evidence="3">MBL fold hydrolase</fullName>
    </submittedName>
</protein>
<keyword evidence="3" id="KW-0378">Hydrolase</keyword>
<dbReference type="Gene3D" id="3.40.250.10">
    <property type="entry name" value="Rhodanese-like domain"/>
    <property type="match status" value="2"/>
</dbReference>
<dbReference type="SMART" id="SM00849">
    <property type="entry name" value="Lactamase_B"/>
    <property type="match status" value="1"/>
</dbReference>
<dbReference type="GO" id="GO:0006749">
    <property type="term" value="P:glutathione metabolic process"/>
    <property type="evidence" value="ECO:0007669"/>
    <property type="project" value="InterPro"/>
</dbReference>
<dbReference type="PROSITE" id="PS50206">
    <property type="entry name" value="RHODANESE_3"/>
    <property type="match status" value="2"/>
</dbReference>
<dbReference type="FunFam" id="3.60.15.10:FF:000030">
    <property type="entry name" value="Metallo-beta-lactamase family protein"/>
    <property type="match status" value="1"/>
</dbReference>